<proteinExistence type="inferred from homology"/>
<evidence type="ECO:0000313" key="8">
    <source>
        <dbReference type="EMBL" id="OGH89157.1"/>
    </source>
</evidence>
<comment type="caution">
    <text evidence="8">The sequence shown here is derived from an EMBL/GenBank/DDBJ whole genome shotgun (WGS) entry which is preliminary data.</text>
</comment>
<comment type="similarity">
    <text evidence="1 7">Belongs to the bacterial ribosomal protein bS20 family.</text>
</comment>
<evidence type="ECO:0000256" key="3">
    <source>
        <dbReference type="ARBA" id="ARBA00022884"/>
    </source>
</evidence>
<dbReference type="NCBIfam" id="TIGR00029">
    <property type="entry name" value="S20"/>
    <property type="match status" value="1"/>
</dbReference>
<organism evidence="8 9">
    <name type="scientific">Candidatus Magasanikbacteria bacterium RIFOXYD2_FULL_36_9</name>
    <dbReference type="NCBI Taxonomy" id="1798707"/>
    <lineage>
        <taxon>Bacteria</taxon>
        <taxon>Candidatus Magasanikiibacteriota</taxon>
    </lineage>
</organism>
<keyword evidence="3 7" id="KW-0694">RNA-binding</keyword>
<dbReference type="InterPro" id="IPR002583">
    <property type="entry name" value="Ribosomal_bS20"/>
</dbReference>
<dbReference type="PANTHER" id="PTHR33398:SF1">
    <property type="entry name" value="SMALL RIBOSOMAL SUBUNIT PROTEIN BS20C"/>
    <property type="match status" value="1"/>
</dbReference>
<evidence type="ECO:0000256" key="7">
    <source>
        <dbReference type="HAMAP-Rule" id="MF_00500"/>
    </source>
</evidence>
<evidence type="ECO:0000256" key="2">
    <source>
        <dbReference type="ARBA" id="ARBA00022730"/>
    </source>
</evidence>
<sequence>MPNKANAKKALRQAVKRAALNKTRKEAFKKAIKATVKSTVATEAKKLVTTAQQALDKAVKHGTIKKNTAARKLSRLMKKVNKLAK</sequence>
<evidence type="ECO:0000256" key="5">
    <source>
        <dbReference type="ARBA" id="ARBA00023274"/>
    </source>
</evidence>
<protein>
    <recommendedName>
        <fullName evidence="6 7">Small ribosomal subunit protein bS20</fullName>
    </recommendedName>
</protein>
<comment type="function">
    <text evidence="7">Binds directly to 16S ribosomal RNA.</text>
</comment>
<keyword evidence="4 7" id="KW-0689">Ribosomal protein</keyword>
<dbReference type="Pfam" id="PF01649">
    <property type="entry name" value="Ribosomal_S20p"/>
    <property type="match status" value="1"/>
</dbReference>
<evidence type="ECO:0000256" key="1">
    <source>
        <dbReference type="ARBA" id="ARBA00007634"/>
    </source>
</evidence>
<evidence type="ECO:0000256" key="6">
    <source>
        <dbReference type="ARBA" id="ARBA00035136"/>
    </source>
</evidence>
<evidence type="ECO:0000313" key="9">
    <source>
        <dbReference type="Proteomes" id="UP000178490"/>
    </source>
</evidence>
<keyword evidence="5 7" id="KW-0687">Ribonucleoprotein</keyword>
<dbReference type="GO" id="GO:0006412">
    <property type="term" value="P:translation"/>
    <property type="evidence" value="ECO:0007669"/>
    <property type="project" value="UniProtKB-UniRule"/>
</dbReference>
<dbReference type="EMBL" id="MFRC01000041">
    <property type="protein sequence ID" value="OGH89157.1"/>
    <property type="molecule type" value="Genomic_DNA"/>
</dbReference>
<keyword evidence="2 7" id="KW-0699">rRNA-binding</keyword>
<dbReference type="Proteomes" id="UP000178490">
    <property type="component" value="Unassembled WGS sequence"/>
</dbReference>
<dbReference type="InterPro" id="IPR036510">
    <property type="entry name" value="Ribosomal_bS20_sf"/>
</dbReference>
<evidence type="ECO:0000256" key="4">
    <source>
        <dbReference type="ARBA" id="ARBA00022980"/>
    </source>
</evidence>
<accession>A0A1F6NYZ9</accession>
<dbReference type="GO" id="GO:0070181">
    <property type="term" value="F:small ribosomal subunit rRNA binding"/>
    <property type="evidence" value="ECO:0007669"/>
    <property type="project" value="TreeGrafter"/>
</dbReference>
<name>A0A1F6NYZ9_9BACT</name>
<dbReference type="AlphaFoldDB" id="A0A1F6NYZ9"/>
<dbReference type="HAMAP" id="MF_00500">
    <property type="entry name" value="Ribosomal_bS20"/>
    <property type="match status" value="1"/>
</dbReference>
<dbReference type="GO" id="GO:0015935">
    <property type="term" value="C:small ribosomal subunit"/>
    <property type="evidence" value="ECO:0007669"/>
    <property type="project" value="TreeGrafter"/>
</dbReference>
<reference evidence="8 9" key="1">
    <citation type="journal article" date="2016" name="Nat. Commun.">
        <title>Thousands of microbial genomes shed light on interconnected biogeochemical processes in an aquifer system.</title>
        <authorList>
            <person name="Anantharaman K."/>
            <person name="Brown C.T."/>
            <person name="Hug L.A."/>
            <person name="Sharon I."/>
            <person name="Castelle C.J."/>
            <person name="Probst A.J."/>
            <person name="Thomas B.C."/>
            <person name="Singh A."/>
            <person name="Wilkins M.J."/>
            <person name="Karaoz U."/>
            <person name="Brodie E.L."/>
            <person name="Williams K.H."/>
            <person name="Hubbard S.S."/>
            <person name="Banfield J.F."/>
        </authorList>
    </citation>
    <scope>NUCLEOTIDE SEQUENCE [LARGE SCALE GENOMIC DNA]</scope>
</reference>
<dbReference type="PANTHER" id="PTHR33398">
    <property type="entry name" value="30S RIBOSOMAL PROTEIN S20"/>
    <property type="match status" value="1"/>
</dbReference>
<gene>
    <name evidence="7" type="primary">rpsT</name>
    <name evidence="8" type="ORF">A2537_00990</name>
</gene>
<dbReference type="GO" id="GO:0003735">
    <property type="term" value="F:structural constituent of ribosome"/>
    <property type="evidence" value="ECO:0007669"/>
    <property type="project" value="InterPro"/>
</dbReference>
<dbReference type="SUPFAM" id="SSF46992">
    <property type="entry name" value="Ribosomal protein S20"/>
    <property type="match status" value="1"/>
</dbReference>
<dbReference type="Gene3D" id="1.20.58.110">
    <property type="entry name" value="Ribosomal protein S20"/>
    <property type="match status" value="1"/>
</dbReference>